<evidence type="ECO:0000256" key="7">
    <source>
        <dbReference type="ARBA" id="ARBA00022803"/>
    </source>
</evidence>
<comment type="similarity">
    <text evidence="2">Belongs to the glycosyltransferase 41 family. O-GlcNAc transferase subfamily.</text>
</comment>
<feature type="domain" description="O-GlcNAc transferase C-terminal" evidence="9">
    <location>
        <begin position="335"/>
        <end position="478"/>
    </location>
</feature>
<dbReference type="GO" id="GO:0097363">
    <property type="term" value="F:protein O-acetylglucosaminyltransferase activity"/>
    <property type="evidence" value="ECO:0007669"/>
    <property type="project" value="UniProtKB-EC"/>
</dbReference>
<dbReference type="SUPFAM" id="SSF53756">
    <property type="entry name" value="UDP-Glycosyltransferase/glycogen phosphorylase"/>
    <property type="match status" value="1"/>
</dbReference>
<feature type="domain" description="O-GlcNAc transferase C-terminal" evidence="9">
    <location>
        <begin position="502"/>
        <end position="679"/>
    </location>
</feature>
<keyword evidence="11" id="KW-1185">Reference proteome</keyword>
<evidence type="ECO:0000256" key="4">
    <source>
        <dbReference type="ARBA" id="ARBA00022676"/>
    </source>
</evidence>
<dbReference type="SUPFAM" id="SSF48452">
    <property type="entry name" value="TPR-like"/>
    <property type="match status" value="2"/>
</dbReference>
<feature type="repeat" description="TPR" evidence="8">
    <location>
        <begin position="108"/>
        <end position="141"/>
    </location>
</feature>
<dbReference type="InterPro" id="IPR011990">
    <property type="entry name" value="TPR-like_helical_dom_sf"/>
</dbReference>
<dbReference type="InterPro" id="IPR019734">
    <property type="entry name" value="TPR_rpt"/>
</dbReference>
<dbReference type="Pfam" id="PF13844">
    <property type="entry name" value="Glyco_transf_41"/>
    <property type="match status" value="2"/>
</dbReference>
<dbReference type="Gene3D" id="3.40.50.2000">
    <property type="entry name" value="Glycogen Phosphorylase B"/>
    <property type="match status" value="1"/>
</dbReference>
<reference evidence="10 11" key="1">
    <citation type="submission" date="2020-08" db="EMBL/GenBank/DDBJ databases">
        <title>Genomic Encyclopedia of Type Strains, Phase IV (KMG-IV): sequencing the most valuable type-strain genomes for metagenomic binning, comparative biology and taxonomic classification.</title>
        <authorList>
            <person name="Goeker M."/>
        </authorList>
    </citation>
    <scope>NUCLEOTIDE SEQUENCE [LARGE SCALE GENOMIC DNA]</scope>
    <source>
        <strain evidence="10 11">DSM 103733</strain>
    </source>
</reference>
<dbReference type="PANTHER" id="PTHR44835">
    <property type="entry name" value="UDP-N-ACETYLGLUCOSAMINE--PEPTIDE N-ACETYLGLUCOSAMINYLTRANSFERASE SPINDLY-RELATED"/>
    <property type="match status" value="1"/>
</dbReference>
<dbReference type="Pfam" id="PF13432">
    <property type="entry name" value="TPR_16"/>
    <property type="match status" value="1"/>
</dbReference>
<dbReference type="EC" id="2.4.1.255" evidence="3"/>
<dbReference type="Pfam" id="PF13424">
    <property type="entry name" value="TPR_12"/>
    <property type="match status" value="1"/>
</dbReference>
<evidence type="ECO:0000256" key="2">
    <source>
        <dbReference type="ARBA" id="ARBA00005386"/>
    </source>
</evidence>
<keyword evidence="4" id="KW-0328">Glycosyltransferase</keyword>
<evidence type="ECO:0000313" key="11">
    <source>
        <dbReference type="Proteomes" id="UP000538666"/>
    </source>
</evidence>
<name>A0A841JWI8_9BACT</name>
<dbReference type="EMBL" id="JACHEK010000007">
    <property type="protein sequence ID" value="MBB6145716.1"/>
    <property type="molecule type" value="Genomic_DNA"/>
</dbReference>
<dbReference type="Gene3D" id="3.40.50.11380">
    <property type="match status" value="1"/>
</dbReference>
<feature type="repeat" description="TPR" evidence="8">
    <location>
        <begin position="74"/>
        <end position="107"/>
    </location>
</feature>
<dbReference type="OrthoDB" id="101857at2"/>
<gene>
    <name evidence="10" type="ORF">HNQ77_003677</name>
</gene>
<keyword evidence="7 8" id="KW-0802">TPR repeat</keyword>
<comment type="caution">
    <text evidence="10">The sequence shown here is derived from an EMBL/GenBank/DDBJ whole genome shotgun (WGS) entry which is preliminary data.</text>
</comment>
<proteinExistence type="inferred from homology"/>
<dbReference type="PANTHER" id="PTHR44835:SF1">
    <property type="entry name" value="PROTEIN O-GLCNAC TRANSFERASE"/>
    <property type="match status" value="1"/>
</dbReference>
<dbReference type="Gene3D" id="1.25.40.10">
    <property type="entry name" value="Tetratricopeptide repeat domain"/>
    <property type="match status" value="4"/>
</dbReference>
<evidence type="ECO:0000256" key="3">
    <source>
        <dbReference type="ARBA" id="ARBA00011970"/>
    </source>
</evidence>
<dbReference type="SMART" id="SM00028">
    <property type="entry name" value="TPR"/>
    <property type="match status" value="7"/>
</dbReference>
<dbReference type="PROSITE" id="PS50293">
    <property type="entry name" value="TPR_REGION"/>
    <property type="match status" value="1"/>
</dbReference>
<evidence type="ECO:0000256" key="1">
    <source>
        <dbReference type="ARBA" id="ARBA00004922"/>
    </source>
</evidence>
<dbReference type="InterPro" id="IPR029489">
    <property type="entry name" value="OGT/SEC/SPY_C"/>
</dbReference>
<evidence type="ECO:0000256" key="5">
    <source>
        <dbReference type="ARBA" id="ARBA00022679"/>
    </source>
</evidence>
<feature type="repeat" description="TPR" evidence="8">
    <location>
        <begin position="176"/>
        <end position="209"/>
    </location>
</feature>
<evidence type="ECO:0000256" key="8">
    <source>
        <dbReference type="PROSITE-ProRule" id="PRU00339"/>
    </source>
</evidence>
<keyword evidence="5 10" id="KW-0808">Transferase</keyword>
<dbReference type="Proteomes" id="UP000538666">
    <property type="component" value="Unassembled WGS sequence"/>
</dbReference>
<keyword evidence="6" id="KW-0677">Repeat</keyword>
<accession>A0A841JWI8</accession>
<sequence length="715" mass="79219">MKLSAQNELLAQAFAKHQAGQVREAQAIYAEILRNDSAHSEALHFAGLAAHQTGNNEEAITLMGRAREMGATSVHHYENFGQVLAASGLHDQAAMIYTAALKLQPRSYDAANGLGRALEQLGRFEQALVCFQLATAIRPASASSLNNCGVVLSRLGRIDEAIDCYRQALVHNPSSAEVTNNLGEVLRKKGELREAILRCKEAIALRPDFPSAHINLANVYQDQGLLQQAVDAYRNALELNPQSTLAHTNLAGTLAEQDKPEEANENYLKAIALRTGRNDAYSNMLYMYSTFHFLSPQEEIEAARGWERALLSDGERALARSRASVRGGVFSTDPRQGRSLRVGIVSAELGRHAVAVFLQSFLDHLNHRRIHLTLFPTVMRNDVLAEHFRSQADAYVPLIEVPDSLAADRIRQEGIDVLIDTTGHTSHCHLGIFAHRAAPVQCSYIGYWSTTGLTEMDWYITDENYADECDGHFTEGLWKLPHVAHCYKGDESLPESAWAPDPDGTIWLGSFNRYNKIRNETLSLWAKVLRAIPKVKLLLEDRAEFQEETHERIRKAFQEMGIASDRIAFLPCVLNTDFPTHMRLYDRLDIALDTLPTNSGTTAFDALWMGVPLVALEGSRVSGRMAASILKALGKPEWVAQTEEEYVAIVSELVNDTEGRAKLRKSLRASMLASELCDGEGLARALEEAFEAMHDRWLASAQNPILPFSLTSPGS</sequence>
<feature type="repeat" description="TPR" evidence="8">
    <location>
        <begin position="142"/>
        <end position="175"/>
    </location>
</feature>
<protein>
    <recommendedName>
        <fullName evidence="3">protein O-GlcNAc transferase</fullName>
        <ecNumber evidence="3">2.4.1.255</ecNumber>
    </recommendedName>
</protein>
<organism evidence="10 11">
    <name type="scientific">Silvibacterium bohemicum</name>
    <dbReference type="NCBI Taxonomy" id="1577686"/>
    <lineage>
        <taxon>Bacteria</taxon>
        <taxon>Pseudomonadati</taxon>
        <taxon>Acidobacteriota</taxon>
        <taxon>Terriglobia</taxon>
        <taxon>Terriglobales</taxon>
        <taxon>Acidobacteriaceae</taxon>
        <taxon>Silvibacterium</taxon>
    </lineage>
</organism>
<dbReference type="PROSITE" id="PS50005">
    <property type="entry name" value="TPR"/>
    <property type="match status" value="5"/>
</dbReference>
<dbReference type="AlphaFoldDB" id="A0A841JWI8"/>
<feature type="repeat" description="TPR" evidence="8">
    <location>
        <begin position="210"/>
        <end position="243"/>
    </location>
</feature>
<evidence type="ECO:0000313" key="10">
    <source>
        <dbReference type="EMBL" id="MBB6145716.1"/>
    </source>
</evidence>
<evidence type="ECO:0000259" key="9">
    <source>
        <dbReference type="Pfam" id="PF13844"/>
    </source>
</evidence>
<evidence type="ECO:0000256" key="6">
    <source>
        <dbReference type="ARBA" id="ARBA00022737"/>
    </source>
</evidence>
<dbReference type="Pfam" id="PF13414">
    <property type="entry name" value="TPR_11"/>
    <property type="match status" value="1"/>
</dbReference>
<dbReference type="InterPro" id="IPR051939">
    <property type="entry name" value="Glycosyltr_41/O-GlcNAc_trsf"/>
</dbReference>
<comment type="pathway">
    <text evidence="1">Protein modification; protein glycosylation.</text>
</comment>
<dbReference type="RefSeq" id="WP_050060751.1">
    <property type="nucleotide sequence ID" value="NZ_JACHEK010000007.1"/>
</dbReference>